<dbReference type="PROSITE" id="PS50110">
    <property type="entry name" value="RESPONSE_REGULATORY"/>
    <property type="match status" value="1"/>
</dbReference>
<evidence type="ECO:0000256" key="8">
    <source>
        <dbReference type="ARBA" id="ARBA00022777"/>
    </source>
</evidence>
<dbReference type="Gene3D" id="3.30.450.20">
    <property type="entry name" value="PAS domain"/>
    <property type="match status" value="1"/>
</dbReference>
<name>A0A1Z4N5W8_9CYAN</name>
<dbReference type="InterPro" id="IPR001789">
    <property type="entry name" value="Sig_transdc_resp-reg_receiver"/>
</dbReference>
<evidence type="ECO:0000256" key="10">
    <source>
        <dbReference type="ARBA" id="ARBA00023012"/>
    </source>
</evidence>
<dbReference type="Gene3D" id="1.10.287.130">
    <property type="match status" value="1"/>
</dbReference>
<dbReference type="InterPro" id="IPR011006">
    <property type="entry name" value="CheY-like_superfamily"/>
</dbReference>
<evidence type="ECO:0000256" key="15">
    <source>
        <dbReference type="SAM" id="Coils"/>
    </source>
</evidence>
<dbReference type="InterPro" id="IPR004358">
    <property type="entry name" value="Sig_transdc_His_kin-like_C"/>
</dbReference>
<keyword evidence="15" id="KW-0175">Coiled coil</keyword>
<evidence type="ECO:0000256" key="11">
    <source>
        <dbReference type="ARBA" id="ARBA00023136"/>
    </source>
</evidence>
<sequence>MKTHPLSSKFRVLPLQLVLIVPFVMQVFAAVGLVGYLSFKNGEKAVQELAEQLMKRTTSEVDNHLDAYLSIPHKVNQINANAIRMGLLDVRDRKTIGKFFWHEMQAYDLTYISLNLPSGEGAGAGRYDGKTVTIDDNVAKTPSQPQNMTTYLADNDGNRTQILATATWDTLNEINYTEPAKAGKPIWTRIYTYYDPAFPPYIAASAGRPIYDANKNLIAVVGVDIHLLKLSEFLRKLDISRAGQVLIIERDGMLVANSAPEQPFKVVNNEIQRLKATESPNPVVQGLAKELQKSIPNLQSITNTQKLNVNFQGEHYHVHIDPWRDEYGLNWLVVTSVPESSFMAQINANTQTTILLCIGALGVATVLGFLTSRWIARPILRLNQASQAMALGDLDQTVKDGNIQEFNILAHSFNHMAGQLHDSFTALEKSNAELEARVEERTAQLQQAKQAAEAANHSKSKFLANMNHELRTPLNGILGYAQILQRDPATTEKQQKGLGVIHQCGSHLLTLINDILDLSKLEVQKMDLYPQDFHLANFLISTVEICRIKAEQKGVAFNYHPAANLPIAVYADDKRLRQVLLNLLSNAVKFTDFGSVNFSVEALEKKEDHLSTRIRFQVSDTGIGIAAEKLAAIFLPFEQAGKRDRNSEGTGLGLAISQQIVEMMGGTIQVKSILGKGSSFWFEIDLPTATDWLSQNGNNQQKVIGYQGERRKILVIDDHRENRAVVIGMLEPLGFKMMEADNGQTGLDKAIQMHPDLIITDVMMSKMNGLEMTRRLRQLSDFTKLPIIASPASLSQVDMQETMDAGCNSFFPKPIEFTGLLRELQQHLDLHWIYETPPQTDEACAAEDNPTDWLVPAPAELAALYQAAQDGFMADIQLEANRLKQLNPQYAPFANKLLDLSQKFDDEGIINLLQANM</sequence>
<evidence type="ECO:0000256" key="3">
    <source>
        <dbReference type="ARBA" id="ARBA00006402"/>
    </source>
</evidence>
<dbReference type="SMART" id="SM00387">
    <property type="entry name" value="HATPase_c"/>
    <property type="match status" value="1"/>
</dbReference>
<feature type="coiled-coil region" evidence="15">
    <location>
        <begin position="424"/>
        <end position="458"/>
    </location>
</feature>
<evidence type="ECO:0000256" key="16">
    <source>
        <dbReference type="SAM" id="Phobius"/>
    </source>
</evidence>
<dbReference type="Pfam" id="PF00512">
    <property type="entry name" value="HisKA"/>
    <property type="match status" value="1"/>
</dbReference>
<feature type="modified residue" description="4-aspartylphosphate" evidence="14">
    <location>
        <position position="761"/>
    </location>
</feature>
<comment type="subcellular location">
    <subcellularLocation>
        <location evidence="2">Membrane</location>
    </subcellularLocation>
</comment>
<keyword evidence="12" id="KW-0131">Cell cycle</keyword>
<keyword evidence="8 20" id="KW-0418">Kinase</keyword>
<feature type="domain" description="HAMP" evidence="19">
    <location>
        <begin position="373"/>
        <end position="425"/>
    </location>
</feature>
<evidence type="ECO:0000313" key="20">
    <source>
        <dbReference type="EMBL" id="BAZ01133.1"/>
    </source>
</evidence>
<evidence type="ECO:0000259" key="18">
    <source>
        <dbReference type="PROSITE" id="PS50110"/>
    </source>
</evidence>
<feature type="transmembrane region" description="Helical" evidence="16">
    <location>
        <begin position="12"/>
        <end position="39"/>
    </location>
</feature>
<gene>
    <name evidence="20" type="ORF">NIES37_51320</name>
</gene>
<dbReference type="InterPro" id="IPR036890">
    <property type="entry name" value="HATPase_C_sf"/>
</dbReference>
<keyword evidence="21" id="KW-1185">Reference proteome</keyword>
<dbReference type="GO" id="GO:0000155">
    <property type="term" value="F:phosphorelay sensor kinase activity"/>
    <property type="evidence" value="ECO:0007669"/>
    <property type="project" value="InterPro"/>
</dbReference>
<keyword evidence="5 14" id="KW-0597">Phosphoprotein</keyword>
<dbReference type="SMART" id="SM00448">
    <property type="entry name" value="REC"/>
    <property type="match status" value="1"/>
</dbReference>
<feature type="domain" description="Histidine kinase" evidence="17">
    <location>
        <begin position="465"/>
        <end position="688"/>
    </location>
</feature>
<dbReference type="EMBL" id="AP018248">
    <property type="protein sequence ID" value="BAZ01133.1"/>
    <property type="molecule type" value="Genomic_DNA"/>
</dbReference>
<reference evidence="20 21" key="1">
    <citation type="submission" date="2017-06" db="EMBL/GenBank/DDBJ databases">
        <title>Genome sequencing of cyanobaciteial culture collection at National Institute for Environmental Studies (NIES).</title>
        <authorList>
            <person name="Hirose Y."/>
            <person name="Shimura Y."/>
            <person name="Fujisawa T."/>
            <person name="Nakamura Y."/>
            <person name="Kawachi M."/>
        </authorList>
    </citation>
    <scope>NUCLEOTIDE SEQUENCE [LARGE SCALE GENOMIC DNA]</scope>
    <source>
        <strain evidence="20 21">NIES-37</strain>
    </source>
</reference>
<dbReference type="InterPro" id="IPR005467">
    <property type="entry name" value="His_kinase_dom"/>
</dbReference>
<dbReference type="GO" id="GO:0005524">
    <property type="term" value="F:ATP binding"/>
    <property type="evidence" value="ECO:0007669"/>
    <property type="project" value="UniProtKB-KW"/>
</dbReference>
<dbReference type="RefSeq" id="WP_096580497.1">
    <property type="nucleotide sequence ID" value="NZ_CAWNJS010000001.1"/>
</dbReference>
<dbReference type="FunFam" id="3.30.565.10:FF:000010">
    <property type="entry name" value="Sensor histidine kinase RcsC"/>
    <property type="match status" value="1"/>
</dbReference>
<dbReference type="Gene3D" id="6.10.340.10">
    <property type="match status" value="1"/>
</dbReference>
<keyword evidence="11 16" id="KW-0472">Membrane</keyword>
<evidence type="ECO:0000256" key="12">
    <source>
        <dbReference type="ARBA" id="ARBA00023306"/>
    </source>
</evidence>
<dbReference type="Gene3D" id="3.30.565.10">
    <property type="entry name" value="Histidine kinase-like ATPase, C-terminal domain"/>
    <property type="match status" value="1"/>
</dbReference>
<evidence type="ECO:0000259" key="17">
    <source>
        <dbReference type="PROSITE" id="PS50109"/>
    </source>
</evidence>
<dbReference type="SUPFAM" id="SSF47384">
    <property type="entry name" value="Homodimeric domain of signal transducing histidine kinase"/>
    <property type="match status" value="1"/>
</dbReference>
<dbReference type="InterPro" id="IPR003661">
    <property type="entry name" value="HisK_dim/P_dom"/>
</dbReference>
<dbReference type="CDD" id="cd16922">
    <property type="entry name" value="HATPase_EvgS-ArcB-TorS-like"/>
    <property type="match status" value="1"/>
</dbReference>
<keyword evidence="7" id="KW-0547">Nucleotide-binding</keyword>
<keyword evidence="6" id="KW-0808">Transferase</keyword>
<keyword evidence="16" id="KW-1133">Transmembrane helix</keyword>
<dbReference type="Pfam" id="PF02518">
    <property type="entry name" value="HATPase_c"/>
    <property type="match status" value="1"/>
</dbReference>
<dbReference type="PROSITE" id="PS50885">
    <property type="entry name" value="HAMP"/>
    <property type="match status" value="1"/>
</dbReference>
<dbReference type="InterPro" id="IPR003594">
    <property type="entry name" value="HATPase_dom"/>
</dbReference>
<dbReference type="AlphaFoldDB" id="A0A1Z4N5W8"/>
<evidence type="ECO:0000256" key="13">
    <source>
        <dbReference type="ARBA" id="ARBA00074306"/>
    </source>
</evidence>
<dbReference type="Pfam" id="PF00672">
    <property type="entry name" value="HAMP"/>
    <property type="match status" value="1"/>
</dbReference>
<dbReference type="Proteomes" id="UP000218785">
    <property type="component" value="Chromosome"/>
</dbReference>
<dbReference type="PROSITE" id="PS50109">
    <property type="entry name" value="HIS_KIN"/>
    <property type="match status" value="1"/>
</dbReference>
<dbReference type="SUPFAM" id="SSF158472">
    <property type="entry name" value="HAMP domain-like"/>
    <property type="match status" value="1"/>
</dbReference>
<comment type="catalytic activity">
    <reaction evidence="1">
        <text>ATP + protein L-histidine = ADP + protein N-phospho-L-histidine.</text>
        <dbReference type="EC" id="2.7.13.3"/>
    </reaction>
</comment>
<dbReference type="FunFam" id="1.10.287.130:FF:000038">
    <property type="entry name" value="Sensory transduction histidine kinase"/>
    <property type="match status" value="1"/>
</dbReference>
<comment type="similarity">
    <text evidence="3">In the N-terminal section; belongs to the phytochrome family.</text>
</comment>
<dbReference type="Gene3D" id="3.40.50.2300">
    <property type="match status" value="1"/>
</dbReference>
<keyword evidence="10" id="KW-0902">Two-component regulatory system</keyword>
<feature type="transmembrane region" description="Helical" evidence="16">
    <location>
        <begin position="353"/>
        <end position="376"/>
    </location>
</feature>
<keyword evidence="9" id="KW-0067">ATP-binding</keyword>
<evidence type="ECO:0000256" key="4">
    <source>
        <dbReference type="ARBA" id="ARBA00012438"/>
    </source>
</evidence>
<dbReference type="CDD" id="cd17546">
    <property type="entry name" value="REC_hyHK_CKI1_RcsC-like"/>
    <property type="match status" value="1"/>
</dbReference>
<feature type="domain" description="Response regulatory" evidence="18">
    <location>
        <begin position="712"/>
        <end position="828"/>
    </location>
</feature>
<evidence type="ECO:0000256" key="9">
    <source>
        <dbReference type="ARBA" id="ARBA00022840"/>
    </source>
</evidence>
<dbReference type="Pfam" id="PF00072">
    <property type="entry name" value="Response_reg"/>
    <property type="match status" value="1"/>
</dbReference>
<dbReference type="CDD" id="cd00082">
    <property type="entry name" value="HisKA"/>
    <property type="match status" value="1"/>
</dbReference>
<dbReference type="InterPro" id="IPR003660">
    <property type="entry name" value="HAMP_dom"/>
</dbReference>
<keyword evidence="16" id="KW-0812">Transmembrane</keyword>
<evidence type="ECO:0000256" key="1">
    <source>
        <dbReference type="ARBA" id="ARBA00000085"/>
    </source>
</evidence>
<dbReference type="SMART" id="SM00388">
    <property type="entry name" value="HisKA"/>
    <property type="match status" value="1"/>
</dbReference>
<evidence type="ECO:0000256" key="6">
    <source>
        <dbReference type="ARBA" id="ARBA00022679"/>
    </source>
</evidence>
<protein>
    <recommendedName>
        <fullName evidence="13">Circadian input-output histidine kinase CikA</fullName>
        <ecNumber evidence="4">2.7.13.3</ecNumber>
    </recommendedName>
</protein>
<dbReference type="SMART" id="SM00304">
    <property type="entry name" value="HAMP"/>
    <property type="match status" value="1"/>
</dbReference>
<proteinExistence type="inferred from homology"/>
<evidence type="ECO:0000256" key="5">
    <source>
        <dbReference type="ARBA" id="ARBA00022553"/>
    </source>
</evidence>
<evidence type="ECO:0000259" key="19">
    <source>
        <dbReference type="PROSITE" id="PS50885"/>
    </source>
</evidence>
<dbReference type="PRINTS" id="PR00344">
    <property type="entry name" value="BCTRLSENSOR"/>
</dbReference>
<evidence type="ECO:0000256" key="7">
    <source>
        <dbReference type="ARBA" id="ARBA00022741"/>
    </source>
</evidence>
<accession>A0A1Z4N5W8</accession>
<evidence type="ECO:0000313" key="21">
    <source>
        <dbReference type="Proteomes" id="UP000218785"/>
    </source>
</evidence>
<dbReference type="GO" id="GO:0016020">
    <property type="term" value="C:membrane"/>
    <property type="evidence" value="ECO:0007669"/>
    <property type="project" value="UniProtKB-SubCell"/>
</dbReference>
<dbReference type="SUPFAM" id="SSF52172">
    <property type="entry name" value="CheY-like"/>
    <property type="match status" value="1"/>
</dbReference>
<dbReference type="SUPFAM" id="SSF55874">
    <property type="entry name" value="ATPase domain of HSP90 chaperone/DNA topoisomerase II/histidine kinase"/>
    <property type="match status" value="1"/>
</dbReference>
<dbReference type="PANTHER" id="PTHR43047">
    <property type="entry name" value="TWO-COMPONENT HISTIDINE PROTEIN KINASE"/>
    <property type="match status" value="1"/>
</dbReference>
<evidence type="ECO:0000256" key="2">
    <source>
        <dbReference type="ARBA" id="ARBA00004370"/>
    </source>
</evidence>
<dbReference type="KEGG" id="ttq:NIES37_51320"/>
<dbReference type="InterPro" id="IPR036097">
    <property type="entry name" value="HisK_dim/P_sf"/>
</dbReference>
<dbReference type="CDD" id="cd06225">
    <property type="entry name" value="HAMP"/>
    <property type="match status" value="1"/>
</dbReference>
<organism evidence="20 21">
    <name type="scientific">Tolypothrix tenuis PCC 7101</name>
    <dbReference type="NCBI Taxonomy" id="231146"/>
    <lineage>
        <taxon>Bacteria</taxon>
        <taxon>Bacillati</taxon>
        <taxon>Cyanobacteriota</taxon>
        <taxon>Cyanophyceae</taxon>
        <taxon>Nostocales</taxon>
        <taxon>Tolypothrichaceae</taxon>
        <taxon>Tolypothrix</taxon>
    </lineage>
</organism>
<evidence type="ECO:0000256" key="14">
    <source>
        <dbReference type="PROSITE-ProRule" id="PRU00169"/>
    </source>
</evidence>
<dbReference type="EC" id="2.7.13.3" evidence="4"/>